<dbReference type="Proteomes" id="UP000028545">
    <property type="component" value="Unassembled WGS sequence"/>
</dbReference>
<dbReference type="PANTHER" id="PTHR35186">
    <property type="entry name" value="ANK_REP_REGION DOMAIN-CONTAINING PROTEIN"/>
    <property type="match status" value="1"/>
</dbReference>
<dbReference type="HOGENOM" id="CLU_026305_3_1_1"/>
<dbReference type="Pfam" id="PF24476">
    <property type="entry name" value="DUF7580"/>
    <property type="match status" value="1"/>
</dbReference>
<evidence type="ECO:0000313" key="4">
    <source>
        <dbReference type="Proteomes" id="UP000028545"/>
    </source>
</evidence>
<dbReference type="GeneID" id="27728718"/>
<dbReference type="RefSeq" id="XP_016639494.1">
    <property type="nucleotide sequence ID" value="XM_016790984.1"/>
</dbReference>
<evidence type="ECO:0000313" key="3">
    <source>
        <dbReference type="EMBL" id="KEZ39695.1"/>
    </source>
</evidence>
<feature type="coiled-coil region" evidence="1">
    <location>
        <begin position="34"/>
        <end position="65"/>
    </location>
</feature>
<feature type="domain" description="DUF7580" evidence="2">
    <location>
        <begin position="193"/>
        <end position="582"/>
    </location>
</feature>
<dbReference type="KEGG" id="sapo:SAPIO_CDS9646"/>
<evidence type="ECO:0000259" key="2">
    <source>
        <dbReference type="Pfam" id="PF24476"/>
    </source>
</evidence>
<organism evidence="3 4">
    <name type="scientific">Pseudallescheria apiosperma</name>
    <name type="common">Scedosporium apiospermum</name>
    <dbReference type="NCBI Taxonomy" id="563466"/>
    <lineage>
        <taxon>Eukaryota</taxon>
        <taxon>Fungi</taxon>
        <taxon>Dikarya</taxon>
        <taxon>Ascomycota</taxon>
        <taxon>Pezizomycotina</taxon>
        <taxon>Sordariomycetes</taxon>
        <taxon>Hypocreomycetidae</taxon>
        <taxon>Microascales</taxon>
        <taxon>Microascaceae</taxon>
        <taxon>Scedosporium</taxon>
    </lineage>
</organism>
<proteinExistence type="predicted"/>
<dbReference type="OrthoDB" id="3565018at2759"/>
<accession>A0A084FX83</accession>
<keyword evidence="1" id="KW-0175">Coiled coil</keyword>
<dbReference type="PANTHER" id="PTHR35186:SF4">
    <property type="entry name" value="PRION-INHIBITION AND PROPAGATION HELO DOMAIN-CONTAINING PROTEIN"/>
    <property type="match status" value="1"/>
</dbReference>
<dbReference type="OMA" id="ATDEMYD"/>
<dbReference type="VEuPathDB" id="FungiDB:SAPIO_CDS9646"/>
<evidence type="ECO:0000256" key="1">
    <source>
        <dbReference type="SAM" id="Coils"/>
    </source>
</evidence>
<keyword evidence="4" id="KW-1185">Reference proteome</keyword>
<name>A0A084FX83_PSEDA</name>
<dbReference type="AlphaFoldDB" id="A0A084FX83"/>
<dbReference type="InterPro" id="IPR056002">
    <property type="entry name" value="DUF7580"/>
</dbReference>
<gene>
    <name evidence="3" type="ORF">SAPIO_CDS9646</name>
</gene>
<comment type="caution">
    <text evidence="3">The sequence shown here is derived from an EMBL/GenBank/DDBJ whole genome shotgun (WGS) entry which is preliminary data.</text>
</comment>
<protein>
    <recommendedName>
        <fullName evidence="2">DUF7580 domain-containing protein</fullName>
    </recommendedName>
</protein>
<dbReference type="EMBL" id="JOWA01000143">
    <property type="protein sequence ID" value="KEZ39695.1"/>
    <property type="molecule type" value="Genomic_DNA"/>
</dbReference>
<sequence length="585" mass="65224">MSGFEIAGVVLGSIPLVISLLEHYQGGLRTIQRLRKYDRELQSLIRNLRTEQAKLQNVCEKLLEGLVPLSRIDEMVENPFGDLWSDEEIQKKIRARLWRSWGVFEQTAIDMNAAIEEMMERLGGKDKASWLDGTSISRELKRMNFTLSRSAYADIMSTIKDGISSLESLTTTNIELEPPRRLRSRVKLLSVLRGVSSSIYRAIRSSLTCTCKHDISLRLSSSHGEITPADDLERVIQSIKFHLALSQSFGGEDPEADSVKPQSWEEVLIQANPIPKISHVHSHAVSACIAKPTGRKRMTVSFATRSSSSCTTLVETPTTTSLATSLSTSLSGLTLQAKSRSFSGSDSCLKLCEELKRFLAHGKSLDIFGTIIDRPSLNPRSYNIFLPSILSFENPSPLQMVSLRDVLEGQGDLQPPTYKERLHLASAIALSVLQLHNSPWMPPALGSRNVFFLKRGDSVYYDHAFVMADSPPSQAWAKPSCIIRSPALLALGILLIELIRGQTIDSLRTPKEMLDPESSVLADYMTAERLVHDIYQSSSNYASAVRRCINQQFKTPDLNLEDDDFCQEVYAGVVALLEEDLSYTR</sequence>
<reference evidence="3 4" key="1">
    <citation type="journal article" date="2014" name="Genome Announc.">
        <title>Draft genome sequence of the pathogenic fungus Scedosporium apiospermum.</title>
        <authorList>
            <person name="Vandeputte P."/>
            <person name="Ghamrawi S."/>
            <person name="Rechenmann M."/>
            <person name="Iltis A."/>
            <person name="Giraud S."/>
            <person name="Fleury M."/>
            <person name="Thornton C."/>
            <person name="Delhaes L."/>
            <person name="Meyer W."/>
            <person name="Papon N."/>
            <person name="Bouchara J.P."/>
        </authorList>
    </citation>
    <scope>NUCLEOTIDE SEQUENCE [LARGE SCALE GENOMIC DNA]</scope>
    <source>
        <strain evidence="3 4">IHEM 14462</strain>
    </source>
</reference>